<keyword evidence="5 7" id="KW-0687">Ribonucleoprotein</keyword>
<proteinExistence type="inferred from homology"/>
<dbReference type="GO" id="GO:0000028">
    <property type="term" value="P:ribosomal small subunit assembly"/>
    <property type="evidence" value="ECO:0007669"/>
    <property type="project" value="TreeGrafter"/>
</dbReference>
<dbReference type="NCBIfam" id="TIGR01025">
    <property type="entry name" value="uS19_arch"/>
    <property type="match status" value="1"/>
</dbReference>
<evidence type="ECO:0000256" key="5">
    <source>
        <dbReference type="ARBA" id="ARBA00023274"/>
    </source>
</evidence>
<comment type="similarity">
    <text evidence="2 7 8">Belongs to the universal ribosomal protein uS19 family.</text>
</comment>
<accession>A0A811T612</accession>
<evidence type="ECO:0000256" key="2">
    <source>
        <dbReference type="ARBA" id="ARBA00007345"/>
    </source>
</evidence>
<reference evidence="10" key="1">
    <citation type="submission" date="2020-10" db="EMBL/GenBank/DDBJ databases">
        <authorList>
            <person name="Hahn C.J."/>
            <person name="Laso-Perez R."/>
            <person name="Vulcano F."/>
            <person name="Vaziourakis K.-M."/>
            <person name="Stokke R."/>
            <person name="Steen I.H."/>
            <person name="Teske A."/>
            <person name="Boetius A."/>
            <person name="Liebeke M."/>
            <person name="Amann R."/>
            <person name="Knittel K."/>
        </authorList>
    </citation>
    <scope>NUCLEOTIDE SEQUENCE</scope>
    <source>
        <strain evidence="10">Gfbio:e3339647-f889-4370-9287-4fb5cb688e4c:AG392J18_GoMArc1</strain>
    </source>
</reference>
<dbReference type="Gene3D" id="3.30.860.10">
    <property type="entry name" value="30s Ribosomal Protein S19, Chain A"/>
    <property type="match status" value="1"/>
</dbReference>
<dbReference type="NCBIfam" id="NF003121">
    <property type="entry name" value="PRK04038.1"/>
    <property type="match status" value="1"/>
</dbReference>
<gene>
    <name evidence="10" type="primary">rpsS</name>
    <name evidence="7" type="synonym">rps19p</name>
    <name evidence="10" type="ORF">LAKADJCE_00099</name>
</gene>
<keyword evidence="3 7" id="KW-0699">rRNA-binding</keyword>
<keyword evidence="7" id="KW-0694">RNA-binding</keyword>
<evidence type="ECO:0000313" key="10">
    <source>
        <dbReference type="EMBL" id="CAD6491328.1"/>
    </source>
</evidence>
<dbReference type="InterPro" id="IPR020934">
    <property type="entry name" value="Ribosomal_uS19_CS"/>
</dbReference>
<evidence type="ECO:0000256" key="6">
    <source>
        <dbReference type="ARBA" id="ARBA00035163"/>
    </source>
</evidence>
<dbReference type="AlphaFoldDB" id="A0A811T612"/>
<dbReference type="EMBL" id="CAJHIR010000004">
    <property type="protein sequence ID" value="CAD6491328.1"/>
    <property type="molecule type" value="Genomic_DNA"/>
</dbReference>
<dbReference type="SUPFAM" id="SSF54570">
    <property type="entry name" value="Ribosomal protein S19"/>
    <property type="match status" value="1"/>
</dbReference>
<dbReference type="GO" id="GO:0006412">
    <property type="term" value="P:translation"/>
    <property type="evidence" value="ECO:0007669"/>
    <property type="project" value="UniProtKB-UniRule"/>
</dbReference>
<feature type="region of interest" description="Disordered" evidence="9">
    <location>
        <begin position="1"/>
        <end position="36"/>
    </location>
</feature>
<dbReference type="PANTHER" id="PTHR11880">
    <property type="entry name" value="RIBOSOMAL PROTEIN S19P FAMILY MEMBER"/>
    <property type="match status" value="1"/>
</dbReference>
<name>A0A811T612_9EURY</name>
<evidence type="ECO:0000256" key="3">
    <source>
        <dbReference type="ARBA" id="ARBA00022730"/>
    </source>
</evidence>
<protein>
    <recommendedName>
        <fullName evidence="6 7">Small ribosomal subunit protein uS19</fullName>
    </recommendedName>
</protein>
<dbReference type="PIRSF" id="PIRSF002144">
    <property type="entry name" value="Ribosomal_S19"/>
    <property type="match status" value="1"/>
</dbReference>
<dbReference type="GO" id="GO:0022627">
    <property type="term" value="C:cytosolic small ribosomal subunit"/>
    <property type="evidence" value="ECO:0007669"/>
    <property type="project" value="UniProtKB-UniRule"/>
</dbReference>
<evidence type="ECO:0000256" key="4">
    <source>
        <dbReference type="ARBA" id="ARBA00022980"/>
    </source>
</evidence>
<dbReference type="GO" id="GO:0003735">
    <property type="term" value="F:structural constituent of ribosome"/>
    <property type="evidence" value="ECO:0007669"/>
    <property type="project" value="UniProtKB-UniRule"/>
</dbReference>
<dbReference type="InterPro" id="IPR005713">
    <property type="entry name" value="Ribosomal_uS19_euk/arc"/>
</dbReference>
<dbReference type="InterPro" id="IPR002222">
    <property type="entry name" value="Ribosomal_uS19"/>
</dbReference>
<dbReference type="HAMAP" id="MF_00531">
    <property type="entry name" value="Ribosomal_uS19"/>
    <property type="match status" value="1"/>
</dbReference>
<dbReference type="Proteomes" id="UP000612009">
    <property type="component" value="Unassembled WGS sequence"/>
</dbReference>
<dbReference type="PROSITE" id="PS00323">
    <property type="entry name" value="RIBOSOMAL_S19"/>
    <property type="match status" value="1"/>
</dbReference>
<evidence type="ECO:0000256" key="8">
    <source>
        <dbReference type="RuleBase" id="RU003485"/>
    </source>
</evidence>
<sequence>MHHQDKKLAQLQQEEPGRGGDKVAKKSSTRLPKRKGEFTYRGKTIEELKKLSIEEFAELVNSRTRRSLKRGLSTDEKKLLEKIKGDKPVRTHLRQMIILPEMVNKQVMVHSGKEFKSFEILPEMLGHCFGEYAPTRRLVKHGSAGVGATKSSKFVPLK</sequence>
<dbReference type="Pfam" id="PF00203">
    <property type="entry name" value="Ribosomal_S19"/>
    <property type="match status" value="1"/>
</dbReference>
<evidence type="ECO:0000256" key="1">
    <source>
        <dbReference type="ARBA" id="ARBA00003239"/>
    </source>
</evidence>
<organism evidence="10 11">
    <name type="scientific">Candidatus Argoarchaeum ethanivorans</name>
    <dbReference type="NCBI Taxonomy" id="2608793"/>
    <lineage>
        <taxon>Archaea</taxon>
        <taxon>Methanobacteriati</taxon>
        <taxon>Methanobacteriota</taxon>
        <taxon>Stenosarchaea group</taxon>
        <taxon>Methanomicrobia</taxon>
        <taxon>Methanosarcinales</taxon>
        <taxon>Methanosarcinales incertae sedis</taxon>
        <taxon>GOM Arc I cluster</taxon>
        <taxon>Candidatus Argoarchaeum</taxon>
    </lineage>
</organism>
<evidence type="ECO:0000256" key="9">
    <source>
        <dbReference type="SAM" id="MobiDB-lite"/>
    </source>
</evidence>
<evidence type="ECO:0000256" key="7">
    <source>
        <dbReference type="HAMAP-Rule" id="MF_00531"/>
    </source>
</evidence>
<dbReference type="InterPro" id="IPR023575">
    <property type="entry name" value="Ribosomal_uS19_SF"/>
</dbReference>
<dbReference type="PANTHER" id="PTHR11880:SF2">
    <property type="entry name" value="SMALL RIBOSOMAL SUBUNIT PROTEIN US19"/>
    <property type="match status" value="1"/>
</dbReference>
<dbReference type="PRINTS" id="PR00975">
    <property type="entry name" value="RIBOSOMALS19"/>
</dbReference>
<comment type="function">
    <text evidence="1 7">Protein S19 forms a complex with S13 that binds strongly to the 16S ribosomal RNA.</text>
</comment>
<keyword evidence="4 7" id="KW-0689">Ribosomal protein</keyword>
<comment type="caution">
    <text evidence="10">The sequence shown here is derived from an EMBL/GenBank/DDBJ whole genome shotgun (WGS) entry which is preliminary data.</text>
</comment>
<evidence type="ECO:0000313" key="11">
    <source>
        <dbReference type="Proteomes" id="UP000612009"/>
    </source>
</evidence>
<feature type="compositionally biased region" description="Basic and acidic residues" evidence="9">
    <location>
        <begin position="15"/>
        <end position="24"/>
    </location>
</feature>
<dbReference type="GO" id="GO:0019843">
    <property type="term" value="F:rRNA binding"/>
    <property type="evidence" value="ECO:0007669"/>
    <property type="project" value="UniProtKB-UniRule"/>
</dbReference>